<keyword evidence="3" id="KW-1185">Reference proteome</keyword>
<dbReference type="RefSeq" id="XP_027612822.1">
    <property type="nucleotide sequence ID" value="XM_027757021.1"/>
</dbReference>
<evidence type="ECO:0000313" key="2">
    <source>
        <dbReference type="EMBL" id="GBE81909.1"/>
    </source>
</evidence>
<dbReference type="AlphaFoldDB" id="A0A401GIB2"/>
<evidence type="ECO:0000256" key="1">
    <source>
        <dbReference type="SAM" id="MobiDB-lite"/>
    </source>
</evidence>
<feature type="region of interest" description="Disordered" evidence="1">
    <location>
        <begin position="88"/>
        <end position="121"/>
    </location>
</feature>
<dbReference type="GeneID" id="38778826"/>
<dbReference type="EMBL" id="BFAD01000004">
    <property type="protein sequence ID" value="GBE81909.1"/>
    <property type="molecule type" value="Genomic_DNA"/>
</dbReference>
<comment type="caution">
    <text evidence="2">The sequence shown here is derived from an EMBL/GenBank/DDBJ whole genome shotgun (WGS) entry which is preliminary data.</text>
</comment>
<organism evidence="2 3">
    <name type="scientific">Sparassis crispa</name>
    <dbReference type="NCBI Taxonomy" id="139825"/>
    <lineage>
        <taxon>Eukaryota</taxon>
        <taxon>Fungi</taxon>
        <taxon>Dikarya</taxon>
        <taxon>Basidiomycota</taxon>
        <taxon>Agaricomycotina</taxon>
        <taxon>Agaricomycetes</taxon>
        <taxon>Polyporales</taxon>
        <taxon>Sparassidaceae</taxon>
        <taxon>Sparassis</taxon>
    </lineage>
</organism>
<gene>
    <name evidence="2" type="ORF">SCP_0402830</name>
</gene>
<sequence length="121" mass="13866">MAVSRILVYAWIQARNASPRRCRSTGTAHTWHAETMSPVDPCVLLTSPTPQPEKAYIWLGSRKSRRGRMQAHSKSLDTYPKVVVFTSSARKNRQHGRQRYYSFPQGPQEARYHHSNTSPGR</sequence>
<protein>
    <submittedName>
        <fullName evidence="2">Uncharacterized protein</fullName>
    </submittedName>
</protein>
<reference evidence="2 3" key="1">
    <citation type="journal article" date="2018" name="Sci. Rep.">
        <title>Genome sequence of the cauliflower mushroom Sparassis crispa (Hanabiratake) and its association with beneficial usage.</title>
        <authorList>
            <person name="Kiyama R."/>
            <person name="Furutani Y."/>
            <person name="Kawaguchi K."/>
            <person name="Nakanishi T."/>
        </authorList>
    </citation>
    <scope>NUCLEOTIDE SEQUENCE [LARGE SCALE GENOMIC DNA]</scope>
</reference>
<evidence type="ECO:0000313" key="3">
    <source>
        <dbReference type="Proteomes" id="UP000287166"/>
    </source>
</evidence>
<name>A0A401GIB2_9APHY</name>
<proteinExistence type="predicted"/>
<dbReference type="InParanoid" id="A0A401GIB2"/>
<accession>A0A401GIB2</accession>
<dbReference type="Proteomes" id="UP000287166">
    <property type="component" value="Unassembled WGS sequence"/>
</dbReference>